<sequence>MARRITDGKTKKEIIRCLKRAVVRELYRALKADLLPT</sequence>
<dbReference type="AlphaFoldDB" id="A0A7Y9GME5"/>
<dbReference type="Proteomes" id="UP000576969">
    <property type="component" value="Unassembled WGS sequence"/>
</dbReference>
<proteinExistence type="predicted"/>
<comment type="caution">
    <text evidence="1">The sequence shown here is derived from an EMBL/GenBank/DDBJ whole genome shotgun (WGS) entry which is preliminary data.</text>
</comment>
<evidence type="ECO:0000313" key="1">
    <source>
        <dbReference type="EMBL" id="NYE18050.1"/>
    </source>
</evidence>
<keyword evidence="2" id="KW-1185">Reference proteome</keyword>
<name>A0A7Y9GME5_9MICO</name>
<evidence type="ECO:0008006" key="3">
    <source>
        <dbReference type="Google" id="ProtNLM"/>
    </source>
</evidence>
<organism evidence="1 2">
    <name type="scientific">Microbacterium immunditiarum</name>
    <dbReference type="NCBI Taxonomy" id="337480"/>
    <lineage>
        <taxon>Bacteria</taxon>
        <taxon>Bacillati</taxon>
        <taxon>Actinomycetota</taxon>
        <taxon>Actinomycetes</taxon>
        <taxon>Micrococcales</taxon>
        <taxon>Microbacteriaceae</taxon>
        <taxon>Microbacterium</taxon>
    </lineage>
</organism>
<dbReference type="EMBL" id="JACCBV010000001">
    <property type="protein sequence ID" value="NYE18050.1"/>
    <property type="molecule type" value="Genomic_DNA"/>
</dbReference>
<protein>
    <recommendedName>
        <fullName evidence="3">IS110 family transposase</fullName>
    </recommendedName>
</protein>
<evidence type="ECO:0000313" key="2">
    <source>
        <dbReference type="Proteomes" id="UP000576969"/>
    </source>
</evidence>
<gene>
    <name evidence="1" type="ORF">BJ991_000078</name>
</gene>
<accession>A0A7Y9GME5</accession>
<reference evidence="1 2" key="1">
    <citation type="submission" date="2020-07" db="EMBL/GenBank/DDBJ databases">
        <title>Sequencing the genomes of 1000 actinobacteria strains.</title>
        <authorList>
            <person name="Klenk H.-P."/>
        </authorList>
    </citation>
    <scope>NUCLEOTIDE SEQUENCE [LARGE SCALE GENOMIC DNA]</scope>
    <source>
        <strain evidence="1 2">DSM 24662</strain>
    </source>
</reference>